<feature type="domain" description="Electron transfer flavoprotein alpha subunit C-terminal" evidence="1">
    <location>
        <begin position="59"/>
        <end position="139"/>
    </location>
</feature>
<sequence>MADVELDAPLAVFIPRARAFTAEVSALDGATMVLQASPDSNDPDAALQLLAEQQDEGPQLESASIVVSGGRGLGAPEGFERLERLAALVGGTVGASRAAVDAGWIDQSRQVGQTGVTVAPDVYFAIGISGAIQHLAGMRQAKRVVAINADPNAPIFRHADLGVVGDFASVLDGMLDVLQGQGEAQ</sequence>
<dbReference type="EMBL" id="JABBVZ010000047">
    <property type="protein sequence ID" value="NMP23321.1"/>
    <property type="molecule type" value="Genomic_DNA"/>
</dbReference>
<name>A0A7Y0L5V9_9FIRM</name>
<dbReference type="AlphaFoldDB" id="A0A7Y0L5V9"/>
<keyword evidence="3" id="KW-1185">Reference proteome</keyword>
<dbReference type="PANTHER" id="PTHR43153">
    <property type="entry name" value="ELECTRON TRANSFER FLAVOPROTEIN ALPHA"/>
    <property type="match status" value="1"/>
</dbReference>
<evidence type="ECO:0000259" key="1">
    <source>
        <dbReference type="Pfam" id="PF00766"/>
    </source>
</evidence>
<dbReference type="InterPro" id="IPR029035">
    <property type="entry name" value="DHS-like_NAD/FAD-binding_dom"/>
</dbReference>
<reference evidence="2 3" key="1">
    <citation type="submission" date="2020-04" db="EMBL/GenBank/DDBJ databases">
        <authorList>
            <person name="Zhang R."/>
            <person name="Schippers A."/>
        </authorList>
    </citation>
    <scope>NUCLEOTIDE SEQUENCE [LARGE SCALE GENOMIC DNA]</scope>
    <source>
        <strain evidence="2 3">DSM 109850</strain>
    </source>
</reference>
<organism evidence="2 3">
    <name type="scientific">Sulfobacillus harzensis</name>
    <dbReference type="NCBI Taxonomy" id="2729629"/>
    <lineage>
        <taxon>Bacteria</taxon>
        <taxon>Bacillati</taxon>
        <taxon>Bacillota</taxon>
        <taxon>Clostridia</taxon>
        <taxon>Eubacteriales</taxon>
        <taxon>Clostridiales Family XVII. Incertae Sedis</taxon>
        <taxon>Sulfobacillus</taxon>
    </lineage>
</organism>
<dbReference type="InterPro" id="IPR014731">
    <property type="entry name" value="ETF_asu_C"/>
</dbReference>
<evidence type="ECO:0000313" key="3">
    <source>
        <dbReference type="Proteomes" id="UP000533476"/>
    </source>
</evidence>
<accession>A0A7Y0L5V9</accession>
<dbReference type="GO" id="GO:0009055">
    <property type="term" value="F:electron transfer activity"/>
    <property type="evidence" value="ECO:0007669"/>
    <property type="project" value="InterPro"/>
</dbReference>
<dbReference type="Proteomes" id="UP000533476">
    <property type="component" value="Unassembled WGS sequence"/>
</dbReference>
<gene>
    <name evidence="2" type="ORF">HIJ39_13325</name>
</gene>
<dbReference type="Pfam" id="PF00766">
    <property type="entry name" value="ETF_alpha"/>
    <property type="match status" value="1"/>
</dbReference>
<dbReference type="SUPFAM" id="SSF52467">
    <property type="entry name" value="DHS-like NAD/FAD-binding domain"/>
    <property type="match status" value="1"/>
</dbReference>
<dbReference type="GO" id="GO:0050660">
    <property type="term" value="F:flavin adenine dinucleotide binding"/>
    <property type="evidence" value="ECO:0007669"/>
    <property type="project" value="InterPro"/>
</dbReference>
<dbReference type="InterPro" id="IPR001308">
    <property type="entry name" value="ETF_a/FixB"/>
</dbReference>
<evidence type="ECO:0000313" key="2">
    <source>
        <dbReference type="EMBL" id="NMP23321.1"/>
    </source>
</evidence>
<comment type="caution">
    <text evidence="2">The sequence shown here is derived from an EMBL/GenBank/DDBJ whole genome shotgun (WGS) entry which is preliminary data.</text>
</comment>
<protein>
    <submittedName>
        <fullName evidence="2">Electron transfer flavoprotein subunit alpha/FixB family protein</fullName>
    </submittedName>
</protein>
<proteinExistence type="predicted"/>
<dbReference type="GO" id="GO:0033539">
    <property type="term" value="P:fatty acid beta-oxidation using acyl-CoA dehydrogenase"/>
    <property type="evidence" value="ECO:0007669"/>
    <property type="project" value="TreeGrafter"/>
</dbReference>
<dbReference type="PANTHER" id="PTHR43153:SF1">
    <property type="entry name" value="ELECTRON TRANSFER FLAVOPROTEIN SUBUNIT ALPHA, MITOCHONDRIAL"/>
    <property type="match status" value="1"/>
</dbReference>
<dbReference type="Gene3D" id="3.40.50.1220">
    <property type="entry name" value="TPP-binding domain"/>
    <property type="match status" value="1"/>
</dbReference>